<evidence type="ECO:0000313" key="1">
    <source>
        <dbReference type="EMBL" id="BAH42293.1"/>
    </source>
</evidence>
<proteinExistence type="predicted"/>
<dbReference type="KEGG" id="bbe:BBR47_13160"/>
<dbReference type="EMBL" id="AP008955">
    <property type="protein sequence ID" value="BAH42293.1"/>
    <property type="molecule type" value="Genomic_DNA"/>
</dbReference>
<name>C0Z7Q0_BREBN</name>
<keyword evidence="2" id="KW-1185">Reference proteome</keyword>
<sequence>MMKSVVCACPCYMFIMYDRVDALVTDYRHNSYKSVTGKG</sequence>
<accession>C0Z7Q0</accession>
<dbReference type="AlphaFoldDB" id="C0Z7Q0"/>
<dbReference type="HOGENOM" id="CLU_3305820_0_0_9"/>
<dbReference type="Proteomes" id="UP000001877">
    <property type="component" value="Chromosome"/>
</dbReference>
<gene>
    <name evidence="1" type="ordered locus">BBR47_13160</name>
</gene>
<reference evidence="1 2" key="1">
    <citation type="submission" date="2005-03" db="EMBL/GenBank/DDBJ databases">
        <title>Brevibacillus brevis strain 47, complete genome.</title>
        <authorList>
            <person name="Hosoyama A."/>
            <person name="Yamada R."/>
            <person name="Hongo Y."/>
            <person name="Terui Y."/>
            <person name="Ankai A."/>
            <person name="Masuyama W."/>
            <person name="Sekiguchi M."/>
            <person name="Takeda T."/>
            <person name="Asano K."/>
            <person name="Ohji S."/>
            <person name="Ichikawa N."/>
            <person name="Narita S."/>
            <person name="Aoki N."/>
            <person name="Miura H."/>
            <person name="Matsushita S."/>
            <person name="Sekigawa T."/>
            <person name="Yamagata H."/>
            <person name="Yoshikawa H."/>
            <person name="Udaka S."/>
            <person name="Tanikawa S."/>
            <person name="Fujita N."/>
        </authorList>
    </citation>
    <scope>NUCLEOTIDE SEQUENCE [LARGE SCALE GENOMIC DNA]</scope>
    <source>
        <strain evidence="2">47 / JCM 6285 / NBRC 100599</strain>
    </source>
</reference>
<organism evidence="1 2">
    <name type="scientific">Brevibacillus brevis (strain 47 / JCM 6285 / NBRC 100599)</name>
    <dbReference type="NCBI Taxonomy" id="358681"/>
    <lineage>
        <taxon>Bacteria</taxon>
        <taxon>Bacillati</taxon>
        <taxon>Bacillota</taxon>
        <taxon>Bacilli</taxon>
        <taxon>Bacillales</taxon>
        <taxon>Paenibacillaceae</taxon>
        <taxon>Brevibacillus</taxon>
    </lineage>
</organism>
<protein>
    <submittedName>
        <fullName evidence="1">Uncharacterized protein</fullName>
    </submittedName>
</protein>
<evidence type="ECO:0000313" key="2">
    <source>
        <dbReference type="Proteomes" id="UP000001877"/>
    </source>
</evidence>